<proteinExistence type="predicted"/>
<accession>A0ABQ1VXM3</accession>
<gene>
    <name evidence="1" type="ORF">GCM10010913_27990</name>
</gene>
<dbReference type="Proteomes" id="UP000608420">
    <property type="component" value="Unassembled WGS sequence"/>
</dbReference>
<reference evidence="2" key="1">
    <citation type="journal article" date="2019" name="Int. J. Syst. Evol. Microbiol.">
        <title>The Global Catalogue of Microorganisms (GCM) 10K type strain sequencing project: providing services to taxonomists for standard genome sequencing and annotation.</title>
        <authorList>
            <consortium name="The Broad Institute Genomics Platform"/>
            <consortium name="The Broad Institute Genome Sequencing Center for Infectious Disease"/>
            <person name="Wu L."/>
            <person name="Ma J."/>
        </authorList>
    </citation>
    <scope>NUCLEOTIDE SEQUENCE [LARGE SCALE GENOMIC DNA]</scope>
    <source>
        <strain evidence="2">CGMCC 1.15420</strain>
    </source>
</reference>
<keyword evidence="2" id="KW-1185">Reference proteome</keyword>
<name>A0ABQ1VXM3_9BACL</name>
<comment type="caution">
    <text evidence="1">The sequence shown here is derived from an EMBL/GenBank/DDBJ whole genome shotgun (WGS) entry which is preliminary data.</text>
</comment>
<dbReference type="EMBL" id="BMIW01000020">
    <property type="protein sequence ID" value="GGG04581.1"/>
    <property type="molecule type" value="Genomic_DNA"/>
</dbReference>
<evidence type="ECO:0000313" key="2">
    <source>
        <dbReference type="Proteomes" id="UP000608420"/>
    </source>
</evidence>
<protein>
    <submittedName>
        <fullName evidence="1">Uncharacterized protein</fullName>
    </submittedName>
</protein>
<evidence type="ECO:0000313" key="1">
    <source>
        <dbReference type="EMBL" id="GGG04581.1"/>
    </source>
</evidence>
<sequence length="61" mass="6469">MKIIGATTIAKSDTSLNEKKAGCPINKGLSAKRSMLASDAKKNSEITANHLPDAMLWILIG</sequence>
<organism evidence="1 2">
    <name type="scientific">Paenibacillus aceti</name>
    <dbReference type="NCBI Taxonomy" id="1820010"/>
    <lineage>
        <taxon>Bacteria</taxon>
        <taxon>Bacillati</taxon>
        <taxon>Bacillota</taxon>
        <taxon>Bacilli</taxon>
        <taxon>Bacillales</taxon>
        <taxon>Paenibacillaceae</taxon>
        <taxon>Paenibacillus</taxon>
    </lineage>
</organism>